<evidence type="ECO:0000313" key="10">
    <source>
        <dbReference type="Proteomes" id="UP000002016"/>
    </source>
</evidence>
<evidence type="ECO:0000259" key="8">
    <source>
        <dbReference type="SMART" id="SM00478"/>
    </source>
</evidence>
<evidence type="ECO:0000256" key="6">
    <source>
        <dbReference type="ARBA" id="ARBA00023295"/>
    </source>
</evidence>
<proteinExistence type="inferred from homology"/>
<feature type="active site" evidence="7">
    <location>
        <position position="131"/>
    </location>
</feature>
<comment type="similarity">
    <text evidence="7">Belongs to the type-2 OGG1 family.</text>
</comment>
<dbReference type="AlphaFoldDB" id="A8F598"/>
<evidence type="ECO:0000256" key="2">
    <source>
        <dbReference type="ARBA" id="ARBA00022801"/>
    </source>
</evidence>
<evidence type="ECO:0000256" key="3">
    <source>
        <dbReference type="ARBA" id="ARBA00023204"/>
    </source>
</evidence>
<evidence type="ECO:0000256" key="4">
    <source>
        <dbReference type="ARBA" id="ARBA00023239"/>
    </source>
</evidence>
<comment type="function">
    <text evidence="7">Catalyzes the excision of an oxidatively damaged form of guanine (7,8-dihydro-8-oxoguanine = 8-oxoG) from DNA. Also cleaves the DNA backbone at apurinic/apyrimidinic sites (AP sites).</text>
</comment>
<keyword evidence="10" id="KW-1185">Reference proteome</keyword>
<keyword evidence="1 7" id="KW-0227">DNA damage</keyword>
<dbReference type="eggNOG" id="COG1059">
    <property type="taxonomic scope" value="Bacteria"/>
</dbReference>
<dbReference type="EMBL" id="CP000812">
    <property type="protein sequence ID" value="ABV33332.1"/>
    <property type="molecule type" value="Genomic_DNA"/>
</dbReference>
<protein>
    <recommendedName>
        <fullName evidence="7">8-oxoguanine DNA glycosylase/AP lyase</fullName>
    </recommendedName>
    <domain>
        <recommendedName>
            <fullName evidence="7">8-oxoguanine DNA glycosylase</fullName>
            <shortName evidence="7">8-oxoG DNA glycosylase</shortName>
            <ecNumber evidence="7">3.2.2.-</ecNumber>
        </recommendedName>
    </domain>
    <domain>
        <recommendedName>
            <fullName evidence="7">DNA-(apurinic or apyrimidinic site) lyase</fullName>
            <shortName evidence="7">AP lyase</shortName>
            <ecNumber evidence="7">4.2.99.18</ecNumber>
        </recommendedName>
    </domain>
</protein>
<dbReference type="EC" id="3.2.2.-" evidence="7"/>
<dbReference type="EC" id="4.2.99.18" evidence="7"/>
<feature type="site" description="Important for guanine/8-oxoguanine distinction" evidence="7">
    <location>
        <position position="209"/>
    </location>
</feature>
<dbReference type="HOGENOM" id="CLU_104937_0_0_0"/>
<keyword evidence="2 7" id="KW-0378">Hydrolase</keyword>
<accession>A8F598</accession>
<gene>
    <name evidence="7" type="primary">ogg</name>
    <name evidence="9" type="ordered locus">Tlet_0766</name>
</gene>
<dbReference type="GO" id="GO:0140078">
    <property type="term" value="F:class I DNA-(apurinic or apyrimidinic site) endonuclease activity"/>
    <property type="evidence" value="ECO:0007669"/>
    <property type="project" value="UniProtKB-EC"/>
</dbReference>
<dbReference type="Gene3D" id="1.10.1670.10">
    <property type="entry name" value="Helix-hairpin-Helix base-excision DNA repair enzymes (C-terminal)"/>
    <property type="match status" value="1"/>
</dbReference>
<dbReference type="SMART" id="SM00478">
    <property type="entry name" value="ENDO3c"/>
    <property type="match status" value="1"/>
</dbReference>
<dbReference type="OrthoDB" id="12078at2"/>
<dbReference type="KEGG" id="tle:Tlet_0766"/>
<evidence type="ECO:0000256" key="5">
    <source>
        <dbReference type="ARBA" id="ARBA00023268"/>
    </source>
</evidence>
<organism evidence="9 10">
    <name type="scientific">Pseudothermotoga lettingae (strain ATCC BAA-301 / DSM 14385 / NBRC 107922 / TMO)</name>
    <name type="common">Thermotoga lettingae</name>
    <dbReference type="NCBI Taxonomy" id="416591"/>
    <lineage>
        <taxon>Bacteria</taxon>
        <taxon>Thermotogati</taxon>
        <taxon>Thermotogota</taxon>
        <taxon>Thermotogae</taxon>
        <taxon>Thermotogales</taxon>
        <taxon>Thermotogaceae</taxon>
        <taxon>Pseudothermotoga</taxon>
    </lineage>
</organism>
<evidence type="ECO:0000256" key="7">
    <source>
        <dbReference type="HAMAP-Rule" id="MF_00241"/>
    </source>
</evidence>
<dbReference type="PIRSF" id="PIRSF005954">
    <property type="entry name" value="Thrmst_ogg"/>
    <property type="match status" value="1"/>
</dbReference>
<evidence type="ECO:0000256" key="1">
    <source>
        <dbReference type="ARBA" id="ARBA00022763"/>
    </source>
</evidence>
<reference evidence="9 10" key="2">
    <citation type="journal article" date="2009" name="Proc. Natl. Acad. Sci. U.S.A.">
        <title>On the chimeric nature, thermophilic origin, and phylogenetic placement of the Thermotogales.</title>
        <authorList>
            <person name="Zhaxybayeva O."/>
            <person name="Swithers K.S."/>
            <person name="Lapierre P."/>
            <person name="Fournier G.P."/>
            <person name="Bickhart D.M."/>
            <person name="DeBoy R.T."/>
            <person name="Nelson K.E."/>
            <person name="Nesbo C.L."/>
            <person name="Doolittle W.F."/>
            <person name="Gogarten J.P."/>
            <person name="Noll K.M."/>
        </authorList>
    </citation>
    <scope>NUCLEOTIDE SEQUENCE [LARGE SCALE GENOMIC DNA]</scope>
    <source>
        <strain evidence="10">ATCC BAA-301 / DSM 14385 / NBRC 107922 / TMO</strain>
    </source>
</reference>
<name>A8F598_PSELT</name>
<dbReference type="CDD" id="cd00056">
    <property type="entry name" value="ENDO3c"/>
    <property type="match status" value="1"/>
</dbReference>
<sequence length="209" mass="24278">MTVSLSDELLKIREEAKDLVEERFRQFKNLGLNGTEEELFSELSFCVLTANWTAQGGIKAQKLIGKAGFIHLDEDELSKKLSELGHRFPKARASYIIKNRKIIGQLKQLTTIDPFEAREWLVNNAIGIGYKEASHFLRNTGVEKLAILDRHVLSLMHRYNIIEEIPKTLTKKRYLIFERLLSFEAEKFGESPGKFDLYLWFFVKKKVEK</sequence>
<dbReference type="Proteomes" id="UP000002016">
    <property type="component" value="Chromosome"/>
</dbReference>
<dbReference type="STRING" id="416591.Tlet_0766"/>
<dbReference type="Pfam" id="PF22175">
    <property type="entry name" value="Ogg-HhH"/>
    <property type="match status" value="1"/>
</dbReference>
<dbReference type="GO" id="GO:0016799">
    <property type="term" value="F:hydrolase activity, hydrolyzing N-glycosyl compounds"/>
    <property type="evidence" value="ECO:0007669"/>
    <property type="project" value="UniProtKB-UniRule"/>
</dbReference>
<dbReference type="InterPro" id="IPR012092">
    <property type="entry name" value="DNA_glyclase/AP_lyase_Ogg"/>
</dbReference>
<feature type="domain" description="HhH-GPD" evidence="8">
    <location>
        <begin position="48"/>
        <end position="205"/>
    </location>
</feature>
<dbReference type="HAMAP" id="MF_00241">
    <property type="entry name" value="Ogg"/>
    <property type="match status" value="1"/>
</dbReference>
<feature type="active site" evidence="7">
    <location>
        <position position="149"/>
    </location>
</feature>
<keyword evidence="5 7" id="KW-0511">Multifunctional enzyme</keyword>
<dbReference type="InterPro" id="IPR011257">
    <property type="entry name" value="DNA_glycosylase"/>
</dbReference>
<reference evidence="9 10" key="1">
    <citation type="submission" date="2007-08" db="EMBL/GenBank/DDBJ databases">
        <title>Complete sequence of Thermotoga lettingae TMO.</title>
        <authorList>
            <consortium name="US DOE Joint Genome Institute"/>
            <person name="Copeland A."/>
            <person name="Lucas S."/>
            <person name="Lapidus A."/>
            <person name="Barry K."/>
            <person name="Glavina del Rio T."/>
            <person name="Dalin E."/>
            <person name="Tice H."/>
            <person name="Pitluck S."/>
            <person name="Foster B."/>
            <person name="Bruce D."/>
            <person name="Schmutz J."/>
            <person name="Larimer F."/>
            <person name="Land M."/>
            <person name="Hauser L."/>
            <person name="Kyrpides N."/>
            <person name="Mikhailova N."/>
            <person name="Nelson K."/>
            <person name="Gogarten J.P."/>
            <person name="Noll K."/>
            <person name="Richardson P."/>
        </authorList>
    </citation>
    <scope>NUCLEOTIDE SEQUENCE [LARGE SCALE GENOMIC DNA]</scope>
    <source>
        <strain evidence="10">ATCC BAA-301 / DSM 14385 / NBRC 107922 / TMO</strain>
    </source>
</reference>
<dbReference type="Gene3D" id="1.10.340.30">
    <property type="entry name" value="Hypothetical protein, domain 2"/>
    <property type="match status" value="1"/>
</dbReference>
<dbReference type="InterPro" id="IPR023170">
    <property type="entry name" value="HhH_base_excis_C"/>
</dbReference>
<keyword evidence="4 7" id="KW-0456">Lyase</keyword>
<dbReference type="InterPro" id="IPR003265">
    <property type="entry name" value="HhH-GPD_domain"/>
</dbReference>
<evidence type="ECO:0000313" key="9">
    <source>
        <dbReference type="EMBL" id="ABV33332.1"/>
    </source>
</evidence>
<dbReference type="RefSeq" id="WP_012002813.1">
    <property type="nucleotide sequence ID" value="NC_009828.1"/>
</dbReference>
<keyword evidence="6 7" id="KW-0326">Glycosidase</keyword>
<dbReference type="NCBIfam" id="NF002305">
    <property type="entry name" value="PRK01229.1"/>
    <property type="match status" value="1"/>
</dbReference>
<dbReference type="SUPFAM" id="SSF48150">
    <property type="entry name" value="DNA-glycosylase"/>
    <property type="match status" value="1"/>
</dbReference>
<keyword evidence="3 7" id="KW-0234">DNA repair</keyword>
<comment type="catalytic activity">
    <reaction evidence="7">
        <text>2'-deoxyribonucleotide-(2'-deoxyribose 5'-phosphate)-2'-deoxyribonucleotide-DNA = a 3'-end 2'-deoxyribonucleotide-(2,3-dehydro-2,3-deoxyribose 5'-phosphate)-DNA + a 5'-end 5'-phospho-2'-deoxyribonucleoside-DNA + H(+)</text>
        <dbReference type="Rhea" id="RHEA:66592"/>
        <dbReference type="Rhea" id="RHEA-COMP:13180"/>
        <dbReference type="Rhea" id="RHEA-COMP:16897"/>
        <dbReference type="Rhea" id="RHEA-COMP:17067"/>
        <dbReference type="ChEBI" id="CHEBI:15378"/>
        <dbReference type="ChEBI" id="CHEBI:136412"/>
        <dbReference type="ChEBI" id="CHEBI:157695"/>
        <dbReference type="ChEBI" id="CHEBI:167181"/>
        <dbReference type="EC" id="4.2.99.18"/>
    </reaction>
</comment>
<dbReference type="GO" id="GO:0006284">
    <property type="term" value="P:base-excision repair"/>
    <property type="evidence" value="ECO:0007669"/>
    <property type="project" value="UniProtKB-UniRule"/>
</dbReference>